<proteinExistence type="predicted"/>
<dbReference type="Gene3D" id="3.30.1540.10">
    <property type="entry name" value="formyl-coa transferase, domain 3"/>
    <property type="match status" value="1"/>
</dbReference>
<dbReference type="Gene3D" id="3.40.50.10540">
    <property type="entry name" value="Crotonobetainyl-coa:carnitine coa-transferase, domain 1"/>
    <property type="match status" value="1"/>
</dbReference>
<gene>
    <name evidence="2" type="ORF">L1857_04310</name>
</gene>
<dbReference type="InterPro" id="IPR044855">
    <property type="entry name" value="CoA-Trfase_III_dom3_sf"/>
</dbReference>
<dbReference type="SUPFAM" id="SSF89796">
    <property type="entry name" value="CoA-transferase family III (CaiB/BaiF)"/>
    <property type="match status" value="1"/>
</dbReference>
<evidence type="ECO:0000313" key="2">
    <source>
        <dbReference type="EMBL" id="UQS22098.1"/>
    </source>
</evidence>
<dbReference type="Pfam" id="PF02515">
    <property type="entry name" value="CoA_transf_3"/>
    <property type="match status" value="1"/>
</dbReference>
<dbReference type="PANTHER" id="PTHR48207:SF3">
    <property type="entry name" value="SUCCINATE--HYDROXYMETHYLGLUTARATE COA-TRANSFERASE"/>
    <property type="match status" value="1"/>
</dbReference>
<dbReference type="EMBL" id="CP091196">
    <property type="protein sequence ID" value="UQS22098.1"/>
    <property type="molecule type" value="Genomic_DNA"/>
</dbReference>
<protein>
    <submittedName>
        <fullName evidence="2">CoA transferase</fullName>
    </submittedName>
</protein>
<keyword evidence="3" id="KW-1185">Reference proteome</keyword>
<evidence type="ECO:0000256" key="1">
    <source>
        <dbReference type="ARBA" id="ARBA00022679"/>
    </source>
</evidence>
<keyword evidence="1 2" id="KW-0808">Transferase</keyword>
<dbReference type="GO" id="GO:0016740">
    <property type="term" value="F:transferase activity"/>
    <property type="evidence" value="ECO:0007669"/>
    <property type="project" value="UniProtKB-KW"/>
</dbReference>
<evidence type="ECO:0000313" key="3">
    <source>
        <dbReference type="Proteomes" id="UP000830158"/>
    </source>
</evidence>
<name>A0ABY4NND3_9PSEU</name>
<dbReference type="Proteomes" id="UP000830158">
    <property type="component" value="Chromosome"/>
</dbReference>
<organism evidence="2 3">
    <name type="scientific">Amycolatopsis thermalba</name>
    <dbReference type="NCBI Taxonomy" id="944492"/>
    <lineage>
        <taxon>Bacteria</taxon>
        <taxon>Bacillati</taxon>
        <taxon>Actinomycetota</taxon>
        <taxon>Actinomycetes</taxon>
        <taxon>Pseudonocardiales</taxon>
        <taxon>Pseudonocardiaceae</taxon>
        <taxon>Amycolatopsis</taxon>
    </lineage>
</organism>
<dbReference type="InterPro" id="IPR003673">
    <property type="entry name" value="CoA-Trfase_fam_III"/>
</dbReference>
<dbReference type="PANTHER" id="PTHR48207">
    <property type="entry name" value="SUCCINATE--HYDROXYMETHYLGLUTARATE COA-TRANSFERASE"/>
    <property type="match status" value="1"/>
</dbReference>
<dbReference type="InterPro" id="IPR023606">
    <property type="entry name" value="CoA-Trfase_III_dom_1_sf"/>
</dbReference>
<dbReference type="RefSeq" id="WP_094008763.1">
    <property type="nucleotide sequence ID" value="NZ_CP091196.1"/>
</dbReference>
<reference evidence="2" key="1">
    <citation type="submission" date="2022-01" db="EMBL/GenBank/DDBJ databases">
        <title>PSI-footprinting approach for the identification of protein synthesis inhibitor producers.</title>
        <authorList>
            <person name="Handel F."/>
            <person name="Kulik A."/>
            <person name="Wex K.W."/>
            <person name="Berscheid A."/>
            <person name="Saur J.S."/>
            <person name="Winkler A."/>
            <person name="Wibberg D."/>
            <person name="Kalinowski J."/>
            <person name="Broetz-Oesterhelt H."/>
            <person name="Mast Y."/>
        </authorList>
    </citation>
    <scope>NUCLEOTIDE SEQUENCE</scope>
    <source>
        <strain evidence="2">KNN 49.3e</strain>
    </source>
</reference>
<accession>A0ABY4NND3</accession>
<dbReference type="InterPro" id="IPR050483">
    <property type="entry name" value="CoA-transferase_III_domain"/>
</dbReference>
<sequence>MPEGLLGGCHVADLSTLFAGPFAAMMLGDHGADVVKVEHPRGDDLHHWGRMKDDQPLFFKMVNRNKRLVAVDLHQADGQEVVRRLVADADVLISNFRPGRLAAWGLGWPTLHRLNPRLVLAEVTGFGQTGPYSRLPGFGTLAESVSGFAAMTGPPDTDPVLPPFGLADGVAGIAAAFAVTAALWDRERTGVGVQIDTALYEPLMSVVGSHILEFDQLGTLQPRMGNAVPQIAPRNTYRTADGQWIALSGAAQSVAGRLLRLVGGEKAMRDPRFATNADRIENRVALDGLISGWVGSHSRAEVLERMREADVAVAPVYDASDILQDEHFLARGSIVEIDDDDLGRIRMQGPFPKVPQNPGSVRNAARGAIGADTEAVLRELGYSRPDVDRLAASGVIARGTHGAETCG</sequence>